<dbReference type="InterPro" id="IPR050127">
    <property type="entry name" value="Serine_Proteases_S1"/>
</dbReference>
<dbReference type="SMART" id="SM00020">
    <property type="entry name" value="Tryp_SPc"/>
    <property type="match status" value="1"/>
</dbReference>
<dbReference type="OrthoDB" id="6160746at2759"/>
<dbReference type="GeneID" id="20244534"/>
<evidence type="ECO:0000313" key="6">
    <source>
        <dbReference type="EMBL" id="ESO89229.1"/>
    </source>
</evidence>
<gene>
    <name evidence="6" type="ORF">LOTGIDRAFT_183243</name>
</gene>
<evidence type="ECO:0000256" key="2">
    <source>
        <dbReference type="ARBA" id="ARBA00022801"/>
    </source>
</evidence>
<dbReference type="GO" id="GO:0004252">
    <property type="term" value="F:serine-type endopeptidase activity"/>
    <property type="evidence" value="ECO:0007669"/>
    <property type="project" value="InterPro"/>
</dbReference>
<dbReference type="FunFam" id="2.40.10.10:FF:000166">
    <property type="entry name" value="Trypsin"/>
    <property type="match status" value="1"/>
</dbReference>
<sequence length="117" mass="13397">HWCGGTIISDTWILSAAHCFTKNRILVRVGDHHHKKEDLDEQHFEVEELILHENYQRSTHDNDIALIKIKPNRAGKRIIFSNYVQPACLPSSNQLYKVGERCLISGWGDLGDGINIH</sequence>
<organism evidence="6 7">
    <name type="scientific">Lottia gigantea</name>
    <name type="common">Giant owl limpet</name>
    <dbReference type="NCBI Taxonomy" id="225164"/>
    <lineage>
        <taxon>Eukaryota</taxon>
        <taxon>Metazoa</taxon>
        <taxon>Spiralia</taxon>
        <taxon>Lophotrochozoa</taxon>
        <taxon>Mollusca</taxon>
        <taxon>Gastropoda</taxon>
        <taxon>Patellogastropoda</taxon>
        <taxon>Lottioidea</taxon>
        <taxon>Lottiidae</taxon>
        <taxon>Lottia</taxon>
    </lineage>
</organism>
<evidence type="ECO:0000256" key="3">
    <source>
        <dbReference type="ARBA" id="ARBA00022825"/>
    </source>
</evidence>
<name>V4BKV2_LOTGI</name>
<proteinExistence type="predicted"/>
<accession>V4BKV2</accession>
<dbReference type="InterPro" id="IPR001314">
    <property type="entry name" value="Peptidase_S1A"/>
</dbReference>
<evidence type="ECO:0000256" key="4">
    <source>
        <dbReference type="ARBA" id="ARBA00023157"/>
    </source>
</evidence>
<feature type="non-terminal residue" evidence="6">
    <location>
        <position position="1"/>
    </location>
</feature>
<dbReference type="SUPFAM" id="SSF50494">
    <property type="entry name" value="Trypsin-like serine proteases"/>
    <property type="match status" value="1"/>
</dbReference>
<dbReference type="CDD" id="cd00190">
    <property type="entry name" value="Tryp_SPc"/>
    <property type="match status" value="1"/>
</dbReference>
<feature type="domain" description="Peptidase S1" evidence="5">
    <location>
        <begin position="1"/>
        <end position="117"/>
    </location>
</feature>
<dbReference type="PANTHER" id="PTHR24264">
    <property type="entry name" value="TRYPSIN-RELATED"/>
    <property type="match status" value="1"/>
</dbReference>
<evidence type="ECO:0000313" key="7">
    <source>
        <dbReference type="Proteomes" id="UP000030746"/>
    </source>
</evidence>
<protein>
    <recommendedName>
        <fullName evidence="5">Peptidase S1 domain-containing protein</fullName>
    </recommendedName>
</protein>
<dbReference type="RefSeq" id="XP_009060264.1">
    <property type="nucleotide sequence ID" value="XM_009062016.1"/>
</dbReference>
<dbReference type="PROSITE" id="PS50240">
    <property type="entry name" value="TRYPSIN_DOM"/>
    <property type="match status" value="1"/>
</dbReference>
<dbReference type="PROSITE" id="PS00134">
    <property type="entry name" value="TRYPSIN_HIS"/>
    <property type="match status" value="1"/>
</dbReference>
<dbReference type="OMA" id="NTKSSGC"/>
<dbReference type="KEGG" id="lgi:LOTGIDRAFT_183243"/>
<dbReference type="InterPro" id="IPR043504">
    <property type="entry name" value="Peptidase_S1_PA_chymotrypsin"/>
</dbReference>
<dbReference type="Pfam" id="PF00089">
    <property type="entry name" value="Trypsin"/>
    <property type="match status" value="1"/>
</dbReference>
<reference evidence="6 7" key="1">
    <citation type="journal article" date="2013" name="Nature">
        <title>Insights into bilaterian evolution from three spiralian genomes.</title>
        <authorList>
            <person name="Simakov O."/>
            <person name="Marletaz F."/>
            <person name="Cho S.J."/>
            <person name="Edsinger-Gonzales E."/>
            <person name="Havlak P."/>
            <person name="Hellsten U."/>
            <person name="Kuo D.H."/>
            <person name="Larsson T."/>
            <person name="Lv J."/>
            <person name="Arendt D."/>
            <person name="Savage R."/>
            <person name="Osoegawa K."/>
            <person name="de Jong P."/>
            <person name="Grimwood J."/>
            <person name="Chapman J.A."/>
            <person name="Shapiro H."/>
            <person name="Aerts A."/>
            <person name="Otillar R.P."/>
            <person name="Terry A.Y."/>
            <person name="Boore J.L."/>
            <person name="Grigoriev I.V."/>
            <person name="Lindberg D.R."/>
            <person name="Seaver E.C."/>
            <person name="Weisblat D.A."/>
            <person name="Putnam N.H."/>
            <person name="Rokhsar D.S."/>
        </authorList>
    </citation>
    <scope>NUCLEOTIDE SEQUENCE [LARGE SCALE GENOMIC DNA]</scope>
</reference>
<dbReference type="InterPro" id="IPR018114">
    <property type="entry name" value="TRYPSIN_HIS"/>
</dbReference>
<evidence type="ECO:0000259" key="5">
    <source>
        <dbReference type="PROSITE" id="PS50240"/>
    </source>
</evidence>
<dbReference type="Gene3D" id="2.40.10.10">
    <property type="entry name" value="Trypsin-like serine proteases"/>
    <property type="match status" value="1"/>
</dbReference>
<dbReference type="CTD" id="20244534"/>
<dbReference type="PRINTS" id="PR00722">
    <property type="entry name" value="CHYMOTRYPSIN"/>
</dbReference>
<keyword evidence="4" id="KW-1015">Disulfide bond</keyword>
<dbReference type="GO" id="GO:0005615">
    <property type="term" value="C:extracellular space"/>
    <property type="evidence" value="ECO:0007669"/>
    <property type="project" value="TreeGrafter"/>
</dbReference>
<keyword evidence="1" id="KW-0645">Protease</keyword>
<dbReference type="GO" id="GO:0006508">
    <property type="term" value="P:proteolysis"/>
    <property type="evidence" value="ECO:0007669"/>
    <property type="project" value="UniProtKB-KW"/>
</dbReference>
<dbReference type="PANTHER" id="PTHR24264:SF54">
    <property type="entry name" value="PEPTIDASE S1 DOMAIN-CONTAINING PROTEIN"/>
    <property type="match status" value="1"/>
</dbReference>
<dbReference type="EMBL" id="KB202619">
    <property type="protein sequence ID" value="ESO89229.1"/>
    <property type="molecule type" value="Genomic_DNA"/>
</dbReference>
<dbReference type="InterPro" id="IPR001254">
    <property type="entry name" value="Trypsin_dom"/>
</dbReference>
<evidence type="ECO:0000256" key="1">
    <source>
        <dbReference type="ARBA" id="ARBA00022670"/>
    </source>
</evidence>
<dbReference type="STRING" id="225164.V4BKV2"/>
<dbReference type="InterPro" id="IPR009003">
    <property type="entry name" value="Peptidase_S1_PA"/>
</dbReference>
<dbReference type="HOGENOM" id="CLU_006842_1_7_1"/>
<keyword evidence="3" id="KW-0720">Serine protease</keyword>
<keyword evidence="2" id="KW-0378">Hydrolase</keyword>
<keyword evidence="7" id="KW-1185">Reference proteome</keyword>
<dbReference type="AlphaFoldDB" id="V4BKV2"/>
<dbReference type="Proteomes" id="UP000030746">
    <property type="component" value="Unassembled WGS sequence"/>
</dbReference>